<proteinExistence type="inferred from homology"/>
<evidence type="ECO:0000256" key="2">
    <source>
        <dbReference type="ARBA" id="ARBA00011738"/>
    </source>
</evidence>
<keyword evidence="3 4" id="KW-0964">Secreted</keyword>
<evidence type="ECO:0000256" key="4">
    <source>
        <dbReference type="RuleBase" id="RU363099"/>
    </source>
</evidence>
<evidence type="ECO:0000256" key="1">
    <source>
        <dbReference type="ARBA" id="ARBA00010746"/>
    </source>
</evidence>
<accession>A0A8B8LL87</accession>
<gene>
    <name evidence="6" type="primary">LOC113866346</name>
</gene>
<reference evidence="6" key="2">
    <citation type="submission" date="2025-08" db="UniProtKB">
        <authorList>
            <consortium name="RefSeq"/>
        </authorList>
    </citation>
    <scope>IDENTIFICATION</scope>
    <source>
        <tissue evidence="6">Young leaves</tissue>
    </source>
</reference>
<keyword evidence="4" id="KW-0732">Signal</keyword>
<comment type="similarity">
    <text evidence="1 4">Belongs to the plant dirigent protein family.</text>
</comment>
<comment type="function">
    <text evidence="4">Dirigent proteins impart stereoselectivity on the phenoxy radical-coupling reaction, yielding optically active lignans from two molecules of coniferyl alcohol in the biosynthesis of lignans, flavonolignans, and alkaloids and thus plays a central role in plant secondary metabolism.</text>
</comment>
<evidence type="ECO:0000256" key="3">
    <source>
        <dbReference type="ARBA" id="ARBA00022525"/>
    </source>
</evidence>
<comment type="subcellular location">
    <subcellularLocation>
        <location evidence="4">Secreted</location>
        <location evidence="4">Extracellular space</location>
        <location evidence="4">Apoplast</location>
    </subcellularLocation>
</comment>
<dbReference type="PANTHER" id="PTHR21495">
    <property type="entry name" value="NUCLEOPORIN-RELATED"/>
    <property type="match status" value="1"/>
</dbReference>
<evidence type="ECO:0000313" key="6">
    <source>
        <dbReference type="RefSeq" id="XP_027357025.1"/>
    </source>
</evidence>
<dbReference type="InterPro" id="IPR044859">
    <property type="entry name" value="Allene_oxi_cyc_Dirigent"/>
</dbReference>
<dbReference type="Proteomes" id="UP000694853">
    <property type="component" value="Unplaced"/>
</dbReference>
<dbReference type="GeneID" id="113866346"/>
<comment type="subunit">
    <text evidence="2 4">Homodimer.</text>
</comment>
<dbReference type="InterPro" id="IPR004265">
    <property type="entry name" value="Dirigent"/>
</dbReference>
<name>A0A8B8LL87_ABRPR</name>
<dbReference type="Pfam" id="PF03018">
    <property type="entry name" value="Dirigent"/>
    <property type="match status" value="1"/>
</dbReference>
<feature type="signal peptide" evidence="4">
    <location>
        <begin position="1"/>
        <end position="26"/>
    </location>
</feature>
<evidence type="ECO:0000313" key="5">
    <source>
        <dbReference type="Proteomes" id="UP000694853"/>
    </source>
</evidence>
<sequence length="191" mass="21283">MENKASLILLVVPLLFFSVTINPVHSEYHYESSHKLHLKEKVTHLHFYLFDILSGNKPSAIEVARPNITIGAKLATPFGHVYAIDDELKEGPHANSTVVGNARGLYLSASQDDKLTLVMYVDFGFTAGKFKGSSISVFSRNPVTEAKRELAVVGGRGRFRMARGFARIKTHYFNATNGDAILEYRVTVLHY</sequence>
<keyword evidence="5" id="KW-1185">Reference proteome</keyword>
<protein>
    <recommendedName>
        <fullName evidence="4">Dirigent protein</fullName>
    </recommendedName>
</protein>
<dbReference type="RefSeq" id="XP_027357025.1">
    <property type="nucleotide sequence ID" value="XM_027501224.1"/>
</dbReference>
<keyword evidence="4" id="KW-0052">Apoplast</keyword>
<dbReference type="AlphaFoldDB" id="A0A8B8LL87"/>
<reference evidence="5" key="1">
    <citation type="journal article" date="2019" name="Toxins">
        <title>Detection of Abrin-Like and Prepropulchellin-Like Toxin Genes and Transcripts Using Whole Genome Sequencing and Full-Length Transcript Sequencing of Abrus precatorius.</title>
        <authorList>
            <person name="Hovde B.T."/>
            <person name="Daligault H.E."/>
            <person name="Hanschen E.R."/>
            <person name="Kunde Y.A."/>
            <person name="Johnson M.B."/>
            <person name="Starkenburg S.R."/>
            <person name="Johnson S.L."/>
        </authorList>
    </citation>
    <scope>NUCLEOTIDE SEQUENCE [LARGE SCALE GENOMIC DNA]</scope>
</reference>
<dbReference type="Gene3D" id="2.40.480.10">
    <property type="entry name" value="Allene oxide cyclase-like"/>
    <property type="match status" value="1"/>
</dbReference>
<dbReference type="GO" id="GO:0048046">
    <property type="term" value="C:apoplast"/>
    <property type="evidence" value="ECO:0007669"/>
    <property type="project" value="UniProtKB-SubCell"/>
</dbReference>
<dbReference type="KEGG" id="aprc:113866346"/>
<feature type="chain" id="PRO_5034870385" description="Dirigent protein" evidence="4">
    <location>
        <begin position="27"/>
        <end position="191"/>
    </location>
</feature>
<organism evidence="5 6">
    <name type="scientific">Abrus precatorius</name>
    <name type="common">Indian licorice</name>
    <name type="synonym">Glycine abrus</name>
    <dbReference type="NCBI Taxonomy" id="3816"/>
    <lineage>
        <taxon>Eukaryota</taxon>
        <taxon>Viridiplantae</taxon>
        <taxon>Streptophyta</taxon>
        <taxon>Embryophyta</taxon>
        <taxon>Tracheophyta</taxon>
        <taxon>Spermatophyta</taxon>
        <taxon>Magnoliopsida</taxon>
        <taxon>eudicotyledons</taxon>
        <taxon>Gunneridae</taxon>
        <taxon>Pentapetalae</taxon>
        <taxon>rosids</taxon>
        <taxon>fabids</taxon>
        <taxon>Fabales</taxon>
        <taxon>Fabaceae</taxon>
        <taxon>Papilionoideae</taxon>
        <taxon>50 kb inversion clade</taxon>
        <taxon>NPAAA clade</taxon>
        <taxon>indigoferoid/millettioid clade</taxon>
        <taxon>Abreae</taxon>
        <taxon>Abrus</taxon>
    </lineage>
</organism>
<dbReference type="OrthoDB" id="1864232at2759"/>
<dbReference type="GO" id="GO:0009699">
    <property type="term" value="P:phenylpropanoid biosynthetic process"/>
    <property type="evidence" value="ECO:0007669"/>
    <property type="project" value="UniProtKB-ARBA"/>
</dbReference>